<dbReference type="STRING" id="1365950.SAMN05428963_10240"/>
<evidence type="ECO:0000313" key="8">
    <source>
        <dbReference type="Proteomes" id="UP000190135"/>
    </source>
</evidence>
<gene>
    <name evidence="7" type="ORF">SAMN05428963_10240</name>
</gene>
<protein>
    <recommendedName>
        <fullName evidence="3">N-acetylmuramoyl-L-alanine amidase</fullName>
        <ecNumber evidence="3">3.5.1.28</ecNumber>
    </recommendedName>
</protein>
<dbReference type="EC" id="3.5.1.28" evidence="3"/>
<dbReference type="Pfam" id="PF01510">
    <property type="entry name" value="Amidase_2"/>
    <property type="match status" value="1"/>
</dbReference>
<dbReference type="InterPro" id="IPR036505">
    <property type="entry name" value="Amidase/PGRP_sf"/>
</dbReference>
<dbReference type="RefSeq" id="WP_078706753.1">
    <property type="nucleotide sequence ID" value="NZ_FUXL01000002.1"/>
</dbReference>
<comment type="similarity">
    <text evidence="2">Belongs to the N-acetylmuramoyl-L-alanine amidase 2 family.</text>
</comment>
<keyword evidence="8" id="KW-1185">Reference proteome</keyword>
<evidence type="ECO:0000256" key="3">
    <source>
        <dbReference type="ARBA" id="ARBA00011901"/>
    </source>
</evidence>
<dbReference type="CDD" id="cd06583">
    <property type="entry name" value="PGRP"/>
    <property type="match status" value="1"/>
</dbReference>
<proteinExistence type="inferred from homology"/>
<sequence>MTPDSPLASEVIASPNHDERRSGARLDTIILHYTGMANAAAAVEHLASPESKVSCHYVVHEDGHVLQMVPEARRAWHAGAGSWRGRGDVNSFSVGIEIVNPGHEYGYRPFPPKQIMAVAELCRDVSARHGISAESILAHSDTAPARKQDPGELFPWDALFREGVGHWAAPEPLGDGRHFGLGDRGQPVEAFQALLAAYGYEVEIDGNFGPATRLVTLAFQRHFRQSRVDGVADASTVTTLHRLLVALPNSPFASRA</sequence>
<dbReference type="GO" id="GO:0071555">
    <property type="term" value="P:cell wall organization"/>
    <property type="evidence" value="ECO:0007669"/>
    <property type="project" value="UniProtKB-KW"/>
</dbReference>
<dbReference type="Gene3D" id="1.10.101.10">
    <property type="entry name" value="PGBD-like superfamily/PGBD"/>
    <property type="match status" value="1"/>
</dbReference>
<keyword evidence="5" id="KW-0961">Cell wall biogenesis/degradation</keyword>
<reference evidence="7 8" key="1">
    <citation type="submission" date="2017-02" db="EMBL/GenBank/DDBJ databases">
        <authorList>
            <person name="Peterson S.W."/>
        </authorList>
    </citation>
    <scope>NUCLEOTIDE SEQUENCE [LARGE SCALE GENOMIC DNA]</scope>
    <source>
        <strain evidence="7 8">USBA 369</strain>
    </source>
</reference>
<dbReference type="Gene3D" id="3.40.80.10">
    <property type="entry name" value="Peptidoglycan recognition protein-like"/>
    <property type="match status" value="1"/>
</dbReference>
<keyword evidence="4" id="KW-0378">Hydrolase</keyword>
<dbReference type="Proteomes" id="UP000190135">
    <property type="component" value="Unassembled WGS sequence"/>
</dbReference>
<organism evidence="7 8">
    <name type="scientific">Consotaella salsifontis</name>
    <dbReference type="NCBI Taxonomy" id="1365950"/>
    <lineage>
        <taxon>Bacteria</taxon>
        <taxon>Pseudomonadati</taxon>
        <taxon>Pseudomonadota</taxon>
        <taxon>Alphaproteobacteria</taxon>
        <taxon>Hyphomicrobiales</taxon>
        <taxon>Aurantimonadaceae</taxon>
        <taxon>Consotaella</taxon>
    </lineage>
</organism>
<name>A0A1T4MA56_9HYPH</name>
<evidence type="ECO:0000259" key="6">
    <source>
        <dbReference type="SMART" id="SM00644"/>
    </source>
</evidence>
<dbReference type="AlphaFoldDB" id="A0A1T4MA56"/>
<dbReference type="GO" id="GO:0009254">
    <property type="term" value="P:peptidoglycan turnover"/>
    <property type="evidence" value="ECO:0007669"/>
    <property type="project" value="TreeGrafter"/>
</dbReference>
<dbReference type="PANTHER" id="PTHR30417:SF1">
    <property type="entry name" value="N-ACETYLMURAMOYL-L-ALANINE AMIDASE AMID"/>
    <property type="match status" value="1"/>
</dbReference>
<accession>A0A1T4MA56</accession>
<dbReference type="Pfam" id="PF01471">
    <property type="entry name" value="PG_binding_1"/>
    <property type="match status" value="1"/>
</dbReference>
<evidence type="ECO:0000256" key="2">
    <source>
        <dbReference type="ARBA" id="ARBA00007553"/>
    </source>
</evidence>
<evidence type="ECO:0000313" key="7">
    <source>
        <dbReference type="EMBL" id="SJZ63920.1"/>
    </source>
</evidence>
<dbReference type="InterPro" id="IPR036365">
    <property type="entry name" value="PGBD-like_sf"/>
</dbReference>
<dbReference type="SUPFAM" id="SSF55846">
    <property type="entry name" value="N-acetylmuramoyl-L-alanine amidase-like"/>
    <property type="match status" value="1"/>
</dbReference>
<evidence type="ECO:0000256" key="1">
    <source>
        <dbReference type="ARBA" id="ARBA00001561"/>
    </source>
</evidence>
<dbReference type="InterPro" id="IPR051206">
    <property type="entry name" value="NAMLAA_amidase_2"/>
</dbReference>
<dbReference type="InterPro" id="IPR002477">
    <property type="entry name" value="Peptidoglycan-bd-like"/>
</dbReference>
<evidence type="ECO:0000256" key="4">
    <source>
        <dbReference type="ARBA" id="ARBA00022801"/>
    </source>
</evidence>
<evidence type="ECO:0000256" key="5">
    <source>
        <dbReference type="ARBA" id="ARBA00023316"/>
    </source>
</evidence>
<dbReference type="InterPro" id="IPR002502">
    <property type="entry name" value="Amidase_domain"/>
</dbReference>
<feature type="domain" description="N-acetylmuramoyl-L-alanine amidase" evidence="6">
    <location>
        <begin position="14"/>
        <end position="151"/>
    </location>
</feature>
<dbReference type="InterPro" id="IPR036366">
    <property type="entry name" value="PGBDSf"/>
</dbReference>
<dbReference type="GO" id="GO:0019867">
    <property type="term" value="C:outer membrane"/>
    <property type="evidence" value="ECO:0007669"/>
    <property type="project" value="TreeGrafter"/>
</dbReference>
<dbReference type="GO" id="GO:0009253">
    <property type="term" value="P:peptidoglycan catabolic process"/>
    <property type="evidence" value="ECO:0007669"/>
    <property type="project" value="InterPro"/>
</dbReference>
<dbReference type="SMART" id="SM00644">
    <property type="entry name" value="Ami_2"/>
    <property type="match status" value="1"/>
</dbReference>
<dbReference type="GO" id="GO:0008745">
    <property type="term" value="F:N-acetylmuramoyl-L-alanine amidase activity"/>
    <property type="evidence" value="ECO:0007669"/>
    <property type="project" value="UniProtKB-EC"/>
</dbReference>
<dbReference type="PANTHER" id="PTHR30417">
    <property type="entry name" value="N-ACETYLMURAMOYL-L-ALANINE AMIDASE AMID"/>
    <property type="match status" value="1"/>
</dbReference>
<comment type="catalytic activity">
    <reaction evidence="1">
        <text>Hydrolyzes the link between N-acetylmuramoyl residues and L-amino acid residues in certain cell-wall glycopeptides.</text>
        <dbReference type="EC" id="3.5.1.28"/>
    </reaction>
</comment>
<dbReference type="EMBL" id="FUXL01000002">
    <property type="protein sequence ID" value="SJZ63920.1"/>
    <property type="molecule type" value="Genomic_DNA"/>
</dbReference>
<dbReference type="OrthoDB" id="9794842at2"/>
<dbReference type="SUPFAM" id="SSF47090">
    <property type="entry name" value="PGBD-like"/>
    <property type="match status" value="1"/>
</dbReference>